<feature type="region of interest" description="Disordered" evidence="1">
    <location>
        <begin position="1"/>
        <end position="173"/>
    </location>
</feature>
<dbReference type="AlphaFoldDB" id="A0A427XCL7"/>
<dbReference type="RefSeq" id="XP_028471729.1">
    <property type="nucleotide sequence ID" value="XM_028620990.1"/>
</dbReference>
<name>A0A427XCL7_9TREE</name>
<organism evidence="2 3">
    <name type="scientific">Apiotrichum porosum</name>
    <dbReference type="NCBI Taxonomy" id="105984"/>
    <lineage>
        <taxon>Eukaryota</taxon>
        <taxon>Fungi</taxon>
        <taxon>Dikarya</taxon>
        <taxon>Basidiomycota</taxon>
        <taxon>Agaricomycotina</taxon>
        <taxon>Tremellomycetes</taxon>
        <taxon>Trichosporonales</taxon>
        <taxon>Trichosporonaceae</taxon>
        <taxon>Apiotrichum</taxon>
    </lineage>
</organism>
<reference evidence="2 3" key="1">
    <citation type="submission" date="2018-11" db="EMBL/GenBank/DDBJ databases">
        <title>Genome sequence of Apiotrichum porosum DSM 27194.</title>
        <authorList>
            <person name="Aliyu H."/>
            <person name="Gorte O."/>
            <person name="Ochsenreither K."/>
        </authorList>
    </citation>
    <scope>NUCLEOTIDE SEQUENCE [LARGE SCALE GENOMIC DNA]</scope>
    <source>
        <strain evidence="2 3">DSM 27194</strain>
    </source>
</reference>
<sequence length="480" mass="52731">MFYSPSVPMDPAHLAQFLPSPPPLRTQSPPSMDVASSPPPCKPGRTPTRDSTYDWEEDETLPRLRYDDPPRTPTPIPPSLPPALTPPVQAPKYTPPYQTVHAPTPHPTPNGVLDLLKSDCRASQGITHTPQPSVPPPLPPRSPQRPSPSPVQPPPSGLAPRTTPSITRDGRPCECTCHRPIHETIHKHYPYHAEEYRAYQQRVNARDCQHDHGHQHVETFHDREHCPDPYCYNCHAPSQVVESPTEQQHIHYNYPHHEPRDSVAQSLDSVYSSQHSSSLDSYISSDGGYFDVFNGYRIDAIRGFDGHTASVVEFEDQLLSAWDALQRIQVSGDQDVGLMWSRTSNGGQVAEVPSATAPEEMQRLAAHLFLHQPRMSLDGTEVLASPYDRLAEAKRTNPIPELSFTAPLTNEDIGPMGETPPSLGDRTGSPVPRTSSPLGHSGSPKPEIVRDSSPAPFALSIGLHGPNGSVVAVLVPQNTE</sequence>
<proteinExistence type="predicted"/>
<dbReference type="GeneID" id="39590010"/>
<feature type="region of interest" description="Disordered" evidence="1">
    <location>
        <begin position="401"/>
        <end position="453"/>
    </location>
</feature>
<gene>
    <name evidence="2" type="ORF">EHS24_005467</name>
</gene>
<dbReference type="EMBL" id="RSCE01000023">
    <property type="protein sequence ID" value="RSH76582.1"/>
    <property type="molecule type" value="Genomic_DNA"/>
</dbReference>
<protein>
    <submittedName>
        <fullName evidence="2">Uncharacterized protein</fullName>
    </submittedName>
</protein>
<accession>A0A427XCL7</accession>
<keyword evidence="3" id="KW-1185">Reference proteome</keyword>
<dbReference type="Proteomes" id="UP000279236">
    <property type="component" value="Unassembled WGS sequence"/>
</dbReference>
<comment type="caution">
    <text evidence="2">The sequence shown here is derived from an EMBL/GenBank/DDBJ whole genome shotgun (WGS) entry which is preliminary data.</text>
</comment>
<evidence type="ECO:0000256" key="1">
    <source>
        <dbReference type="SAM" id="MobiDB-lite"/>
    </source>
</evidence>
<evidence type="ECO:0000313" key="2">
    <source>
        <dbReference type="EMBL" id="RSH76582.1"/>
    </source>
</evidence>
<feature type="compositionally biased region" description="Pro residues" evidence="1">
    <location>
        <begin position="132"/>
        <end position="157"/>
    </location>
</feature>
<dbReference type="PRINTS" id="PR01217">
    <property type="entry name" value="PRICHEXTENSN"/>
</dbReference>
<feature type="compositionally biased region" description="Pro residues" evidence="1">
    <location>
        <begin position="71"/>
        <end position="89"/>
    </location>
</feature>
<feature type="compositionally biased region" description="Basic and acidic residues" evidence="1">
    <location>
        <begin position="60"/>
        <end position="70"/>
    </location>
</feature>
<evidence type="ECO:0000313" key="3">
    <source>
        <dbReference type="Proteomes" id="UP000279236"/>
    </source>
</evidence>